<sequence length="224" mass="25839">MARTIYIIRHAERMDDVDKNWREKVGNEYKSDNSPLSTQGHKQCVELAEWFKDIEVDHIFASPFDRTLDTATRMIGNRGIPIKPEAGFLEALYFCEKPLGVRPLNILKETYPLIDETYNPVVNPWKEGFKDEDHDAFRDRIKDAIERILNKYEGDIIIISHGSSIAVLLEILTGNGSYVGQATVSKFVEKKNGKYEILSIARYAHSSDKRNLRAWRFLFKCVIV</sequence>
<reference evidence="2" key="1">
    <citation type="submission" date="2022-11" db="UniProtKB">
        <authorList>
            <consortium name="WormBaseParasite"/>
        </authorList>
    </citation>
    <scope>IDENTIFICATION</scope>
</reference>
<dbReference type="SUPFAM" id="SSF53254">
    <property type="entry name" value="Phosphoglycerate mutase-like"/>
    <property type="match status" value="1"/>
</dbReference>
<dbReference type="AlphaFoldDB" id="A0A914PMQ7"/>
<dbReference type="SMART" id="SM00855">
    <property type="entry name" value="PGAM"/>
    <property type="match status" value="1"/>
</dbReference>
<dbReference type="Pfam" id="PF00300">
    <property type="entry name" value="His_Phos_1"/>
    <property type="match status" value="1"/>
</dbReference>
<dbReference type="PANTHER" id="PTHR16469">
    <property type="entry name" value="UBIQUITIN-ASSOCIATED AND SH3 DOMAIN-CONTAINING BA-RELATED"/>
    <property type="match status" value="1"/>
</dbReference>
<protein>
    <submittedName>
        <fullName evidence="2">Phosphoglycerate mutase</fullName>
    </submittedName>
</protein>
<proteinExistence type="predicted"/>
<dbReference type="InterPro" id="IPR013078">
    <property type="entry name" value="His_Pase_superF_clade-1"/>
</dbReference>
<dbReference type="PANTHER" id="PTHR16469:SF27">
    <property type="entry name" value="UBIQUITIN-ASSOCIATED AND SH3 DOMAIN-CONTAINING BA-RELATED"/>
    <property type="match status" value="1"/>
</dbReference>
<evidence type="ECO:0000313" key="2">
    <source>
        <dbReference type="WBParaSite" id="PDA_v2.g19771.t1"/>
    </source>
</evidence>
<name>A0A914PMQ7_9BILA</name>
<dbReference type="GO" id="GO:0016791">
    <property type="term" value="F:phosphatase activity"/>
    <property type="evidence" value="ECO:0007669"/>
    <property type="project" value="UniProtKB-ARBA"/>
</dbReference>
<accession>A0A914PMQ7</accession>
<dbReference type="WBParaSite" id="PDA_v2.g19771.t1">
    <property type="protein sequence ID" value="PDA_v2.g19771.t1"/>
    <property type="gene ID" value="PDA_v2.g19771"/>
</dbReference>
<dbReference type="Gene3D" id="3.40.50.1240">
    <property type="entry name" value="Phosphoglycerate mutase-like"/>
    <property type="match status" value="1"/>
</dbReference>
<dbReference type="InterPro" id="IPR029033">
    <property type="entry name" value="His_PPase_superfam"/>
</dbReference>
<dbReference type="InterPro" id="IPR051710">
    <property type="entry name" value="Phosphatase_SH3-domain"/>
</dbReference>
<dbReference type="Proteomes" id="UP000887578">
    <property type="component" value="Unplaced"/>
</dbReference>
<evidence type="ECO:0000313" key="1">
    <source>
        <dbReference type="Proteomes" id="UP000887578"/>
    </source>
</evidence>
<keyword evidence="1" id="KW-1185">Reference proteome</keyword>
<dbReference type="CDD" id="cd07040">
    <property type="entry name" value="HP"/>
    <property type="match status" value="1"/>
</dbReference>
<organism evidence="1 2">
    <name type="scientific">Panagrolaimus davidi</name>
    <dbReference type="NCBI Taxonomy" id="227884"/>
    <lineage>
        <taxon>Eukaryota</taxon>
        <taxon>Metazoa</taxon>
        <taxon>Ecdysozoa</taxon>
        <taxon>Nematoda</taxon>
        <taxon>Chromadorea</taxon>
        <taxon>Rhabditida</taxon>
        <taxon>Tylenchina</taxon>
        <taxon>Panagrolaimomorpha</taxon>
        <taxon>Panagrolaimoidea</taxon>
        <taxon>Panagrolaimidae</taxon>
        <taxon>Panagrolaimus</taxon>
    </lineage>
</organism>